<feature type="region of interest" description="Disordered" evidence="2">
    <location>
        <begin position="236"/>
        <end position="260"/>
    </location>
</feature>
<feature type="region of interest" description="Disordered" evidence="2">
    <location>
        <begin position="136"/>
        <end position="186"/>
    </location>
</feature>
<evidence type="ECO:0000256" key="1">
    <source>
        <dbReference type="SAM" id="Coils"/>
    </source>
</evidence>
<feature type="compositionally biased region" description="Polar residues" evidence="2">
    <location>
        <begin position="639"/>
        <end position="648"/>
    </location>
</feature>
<reference evidence="3 4" key="1">
    <citation type="submission" date="2014-03" db="EMBL/GenBank/DDBJ databases">
        <title>The genome of Kluyveromyces dobzhanskii.</title>
        <authorList>
            <person name="Nystedt B."/>
            <person name="Astrom S."/>
        </authorList>
    </citation>
    <scope>NUCLEOTIDE SEQUENCE [LARGE SCALE GENOMIC DNA]</scope>
    <source>
        <strain evidence="3 4">CBS 2104</strain>
    </source>
</reference>
<feature type="compositionally biased region" description="Polar residues" evidence="2">
    <location>
        <begin position="1"/>
        <end position="17"/>
    </location>
</feature>
<feature type="compositionally biased region" description="Polar residues" evidence="2">
    <location>
        <begin position="370"/>
        <end position="380"/>
    </location>
</feature>
<evidence type="ECO:0000313" key="4">
    <source>
        <dbReference type="Proteomes" id="UP000031516"/>
    </source>
</evidence>
<feature type="region of interest" description="Disordered" evidence="2">
    <location>
        <begin position="1408"/>
        <end position="1437"/>
    </location>
</feature>
<gene>
    <name evidence="3" type="ORF">KLDO_g958</name>
</gene>
<comment type="caution">
    <text evidence="3">The sequence shown here is derived from an EMBL/GenBank/DDBJ whole genome shotgun (WGS) entry which is preliminary data.</text>
</comment>
<sequence>MTMSKMTNNPYRPQSVGSCIEPVSSPSVSEPRQKTHNFSKLFSNDGHKRAALRNYFGNANVFAKTGVSDSNPTTMRLITPPPSLHIQDSMLGLDAEDVSPRHWALNQDEEVQYKPFVPKKPKSGSRLSLSYAYASLSPKRNSTKKRRSRRSGTHKMKFFPRAENTSADSNANSIENGTVDGAKDHETEDMDCSFEQNWLKRSLSSASSRFTNKLKSRSRGQETDISICHSSTCHKVDDDVKSREERQEEQEENEEEEEKSFVFNTCKTSFADRSYPIDEEFNAFENLFYYGEPDGNAENFDEHAPVKTANQSIKVSKTDDGTITLESCANPKLSGEEHTVCGKDVERVENSRSRKPIIDQSRFSVDENDTTSTAPISNGANVKGDADETKTSSPSSSSSCSLGPGGMEKADEYTEASEKLTHDVNDSIVIAKQKSAKNQGVQSIQTKDPTSSISPLPKSALKDTSGKLLIKQRSQSANAAVATKPLVRRFNVIDTSVPKQEVGLAGNGDDEVKRSIKGKPMTRRQSLLEQFAENIINSNRTISDYCRLSSVFMNDNPNYFEEHKDYLKNRDEAYDVNGPGFIEELQTMFSSTGLPKTTVKGEGFATNDPVRNVVFVPTEHDGVEIQEYDTLNPPSATIRSKSAGTSRAVQKEGVSGNDPPLSSNAMAEVIDGDTSITTTPCSSQYSDTSSVSDVYSCGPVPFPDSSTRHLLNGLLELLGAPEEVRETDDLKAALLSLHPYLSKAIGFLWNVSKIGMEETALCKKRYKEISEKATYHEVAVQFLHQKMESLKDVHEEKVRSMQSKITALEADLAHYKAYRDAKVAIVDMNFQTTNDVLCKLIERSNVDHQQDLESFKETWYNTIDNLNLAKENLLSTLTELNNLKSKVKSVEIQQDEYRSMERECNDFRALGGIYDKITKSVYDKQMKYKNLKDKLRAAQEQISMKDTQILSLKREHEEQIEELSKLTPEKRQRTLGFWDRTHYEAVLLERDDMIDQLQTELQLSDQTIHRLDRNLRGTESLLKECKAYRNKVISENCLLKIRASEVTFANKIKTEKMEHDYKAEIHDLSNTLQQRTKYFEREIQIHKTNCQKSVSEALKVALKSEISLSVSSNPKRFAASKALSYLMNKKRNLKKCLEILSVEKIPMNDKYLTWESIPKCKSYRKKKPESRELVSIKNPDHFIVNPGPQDNGMGLKDCTNSKDNGELSPRMNHVRVDVQKRVVDVPSENVPELTSDSACTSSSSSGCDPKGEDALPNAIQELSARPFRVDRLDNDRVHYPNRNYDMAVAADDKPTNVNQAHVSHSQFFDKIGLHRHTVLSNNASKIEKDQNELNLTTFLGKPHDSNEQFEQPLHLHLVESQEGSVQQKDSNYLSNPIFEDPIGSYGKSSGARFIRDKLRSSTSLHDMKSLTASRARSPSVIDSNDAEYNSNDSTRQSKPAITKFGENITNMFSTVVSTFSKKPSGFQMESSEHMEHDSEVLDRKAPTGVDSLEVSPISPLNFGQVSVSESLSPRTSLAMRASGNASVVQTAATPLTAATSSTKSGWFDFANKESGWYSFEFTNTKETNRGEN</sequence>
<feature type="compositionally biased region" description="Low complexity" evidence="2">
    <location>
        <begin position="392"/>
        <end position="401"/>
    </location>
</feature>
<feature type="compositionally biased region" description="Low complexity" evidence="2">
    <location>
        <begin position="21"/>
        <end position="30"/>
    </location>
</feature>
<feature type="compositionally biased region" description="Low complexity" evidence="2">
    <location>
        <begin position="1234"/>
        <end position="1248"/>
    </location>
</feature>
<feature type="region of interest" description="Disordered" evidence="2">
    <location>
        <begin position="1"/>
        <end position="34"/>
    </location>
</feature>
<feature type="compositionally biased region" description="Polar residues" evidence="2">
    <location>
        <begin position="163"/>
        <end position="176"/>
    </location>
</feature>
<feature type="coiled-coil region" evidence="1">
    <location>
        <begin position="863"/>
        <end position="955"/>
    </location>
</feature>
<dbReference type="EMBL" id="CCBQ010000016">
    <property type="protein sequence ID" value="CDO92642.1"/>
    <property type="molecule type" value="Genomic_DNA"/>
</dbReference>
<feature type="compositionally biased region" description="Acidic residues" evidence="2">
    <location>
        <begin position="247"/>
        <end position="258"/>
    </location>
</feature>
<feature type="compositionally biased region" description="Polar residues" evidence="2">
    <location>
        <begin position="436"/>
        <end position="454"/>
    </location>
</feature>
<feature type="region of interest" description="Disordered" evidence="2">
    <location>
        <begin position="433"/>
        <end position="460"/>
    </location>
</feature>
<feature type="region of interest" description="Disordered" evidence="2">
    <location>
        <begin position="1228"/>
        <end position="1254"/>
    </location>
</feature>
<dbReference type="OrthoDB" id="4069993at2759"/>
<keyword evidence="1" id="KW-0175">Coiled coil</keyword>
<feature type="compositionally biased region" description="Basic and acidic residues" evidence="2">
    <location>
        <begin position="236"/>
        <end position="246"/>
    </location>
</feature>
<feature type="compositionally biased region" description="Basic residues" evidence="2">
    <location>
        <begin position="141"/>
        <end position="158"/>
    </location>
</feature>
<feature type="compositionally biased region" description="Basic and acidic residues" evidence="2">
    <location>
        <begin position="334"/>
        <end position="352"/>
    </location>
</feature>
<accession>A0A0A8L319</accession>
<evidence type="ECO:0000256" key="2">
    <source>
        <dbReference type="SAM" id="MobiDB-lite"/>
    </source>
</evidence>
<feature type="region of interest" description="Disordered" evidence="2">
    <location>
        <begin position="333"/>
        <end position="416"/>
    </location>
</feature>
<name>A0A0A8L319_9SACH</name>
<protein>
    <submittedName>
        <fullName evidence="3">WGS project CCBQ000000000 data, contig 00012</fullName>
    </submittedName>
</protein>
<feature type="region of interest" description="Disordered" evidence="2">
    <location>
        <begin position="639"/>
        <end position="663"/>
    </location>
</feature>
<evidence type="ECO:0000313" key="3">
    <source>
        <dbReference type="EMBL" id="CDO92642.1"/>
    </source>
</evidence>
<dbReference type="Proteomes" id="UP000031516">
    <property type="component" value="Unassembled WGS sequence"/>
</dbReference>
<proteinExistence type="predicted"/>
<keyword evidence="4" id="KW-1185">Reference proteome</keyword>
<organism evidence="3 4">
    <name type="scientific">Kluyveromyces dobzhanskii CBS 2104</name>
    <dbReference type="NCBI Taxonomy" id="1427455"/>
    <lineage>
        <taxon>Eukaryota</taxon>
        <taxon>Fungi</taxon>
        <taxon>Dikarya</taxon>
        <taxon>Ascomycota</taxon>
        <taxon>Saccharomycotina</taxon>
        <taxon>Saccharomycetes</taxon>
        <taxon>Saccharomycetales</taxon>
        <taxon>Saccharomycetaceae</taxon>
        <taxon>Kluyveromyces</taxon>
    </lineage>
</organism>